<accession>A0AAP2DCM7</accession>
<organism evidence="1 2">
    <name type="scientific">Dawidia soli</name>
    <dbReference type="NCBI Taxonomy" id="2782352"/>
    <lineage>
        <taxon>Bacteria</taxon>
        <taxon>Pseudomonadati</taxon>
        <taxon>Bacteroidota</taxon>
        <taxon>Cytophagia</taxon>
        <taxon>Cytophagales</taxon>
        <taxon>Chryseotaleaceae</taxon>
        <taxon>Dawidia</taxon>
    </lineage>
</organism>
<dbReference type="RefSeq" id="WP_254092163.1">
    <property type="nucleotide sequence ID" value="NZ_JAHESC010000033.1"/>
</dbReference>
<proteinExistence type="predicted"/>
<evidence type="ECO:0000313" key="1">
    <source>
        <dbReference type="EMBL" id="MBT1688937.1"/>
    </source>
</evidence>
<dbReference type="Gene3D" id="3.30.530.20">
    <property type="match status" value="1"/>
</dbReference>
<dbReference type="InterPro" id="IPR023393">
    <property type="entry name" value="START-like_dom_sf"/>
</dbReference>
<reference evidence="1 2" key="1">
    <citation type="submission" date="2021-05" db="EMBL/GenBank/DDBJ databases">
        <title>A Polyphasic approach of four new species of the genus Ohtaekwangia: Ohtaekwangia histidinii sp. nov., Ohtaekwangia cretensis sp. nov., Ohtaekwangia indiensis sp. nov., Ohtaekwangia reichenbachii sp. nov. from diverse environment.</title>
        <authorList>
            <person name="Octaviana S."/>
        </authorList>
    </citation>
    <scope>NUCLEOTIDE SEQUENCE [LARGE SCALE GENOMIC DNA]</scope>
    <source>
        <strain evidence="1 2">PWU37</strain>
    </source>
</reference>
<dbReference type="Pfam" id="PF10604">
    <property type="entry name" value="Polyketide_cyc2"/>
    <property type="match status" value="1"/>
</dbReference>
<dbReference type="InterPro" id="IPR019587">
    <property type="entry name" value="Polyketide_cyclase/dehydratase"/>
</dbReference>
<sequence length="141" mass="16717">MKKQTVEQQIEIDWPIRALFNYVCDIHNNAAWQDRIDHAEWTAIDHYCAGARYTCQQPGRTRRATYEVTEHTPYRKRAVTRRDAWLQPTYNMEFEPRGERTLLRVSVSFNGPWSLMAPWYAGKLLAAYDLPRLKQILETEN</sequence>
<gene>
    <name evidence="1" type="ORF">KK078_20395</name>
</gene>
<evidence type="ECO:0000313" key="2">
    <source>
        <dbReference type="Proteomes" id="UP001319180"/>
    </source>
</evidence>
<dbReference type="EMBL" id="JAHESC010000033">
    <property type="protein sequence ID" value="MBT1688937.1"/>
    <property type="molecule type" value="Genomic_DNA"/>
</dbReference>
<dbReference type="AlphaFoldDB" id="A0AAP2DCM7"/>
<name>A0AAP2DCM7_9BACT</name>
<dbReference type="Proteomes" id="UP001319180">
    <property type="component" value="Unassembled WGS sequence"/>
</dbReference>
<dbReference type="SUPFAM" id="SSF55961">
    <property type="entry name" value="Bet v1-like"/>
    <property type="match status" value="1"/>
</dbReference>
<protein>
    <submittedName>
        <fullName evidence="1">SRPBCC family protein</fullName>
    </submittedName>
</protein>
<keyword evidence="2" id="KW-1185">Reference proteome</keyword>
<comment type="caution">
    <text evidence="1">The sequence shown here is derived from an EMBL/GenBank/DDBJ whole genome shotgun (WGS) entry which is preliminary data.</text>
</comment>